<evidence type="ECO:0000256" key="1">
    <source>
        <dbReference type="SAM" id="MobiDB-lite"/>
    </source>
</evidence>
<reference evidence="2 4" key="1">
    <citation type="journal article" date="2017" name="Nature">
        <title>The sunflower genome provides insights into oil metabolism, flowering and Asterid evolution.</title>
        <authorList>
            <person name="Badouin H."/>
            <person name="Gouzy J."/>
            <person name="Grassa C.J."/>
            <person name="Murat F."/>
            <person name="Staton S.E."/>
            <person name="Cottret L."/>
            <person name="Lelandais-Briere C."/>
            <person name="Owens G.L."/>
            <person name="Carrere S."/>
            <person name="Mayjonade B."/>
            <person name="Legrand L."/>
            <person name="Gill N."/>
            <person name="Kane N.C."/>
            <person name="Bowers J.E."/>
            <person name="Hubner S."/>
            <person name="Bellec A."/>
            <person name="Berard A."/>
            <person name="Berges H."/>
            <person name="Blanchet N."/>
            <person name="Boniface M.C."/>
            <person name="Brunel D."/>
            <person name="Catrice O."/>
            <person name="Chaidir N."/>
            <person name="Claudel C."/>
            <person name="Donnadieu C."/>
            <person name="Faraut T."/>
            <person name="Fievet G."/>
            <person name="Helmstetter N."/>
            <person name="King M."/>
            <person name="Knapp S.J."/>
            <person name="Lai Z."/>
            <person name="Le Paslier M.C."/>
            <person name="Lippi Y."/>
            <person name="Lorenzon L."/>
            <person name="Mandel J.R."/>
            <person name="Marage G."/>
            <person name="Marchand G."/>
            <person name="Marquand E."/>
            <person name="Bret-Mestries E."/>
            <person name="Morien E."/>
            <person name="Nambeesan S."/>
            <person name="Nguyen T."/>
            <person name="Pegot-Espagnet P."/>
            <person name="Pouilly N."/>
            <person name="Raftis F."/>
            <person name="Sallet E."/>
            <person name="Schiex T."/>
            <person name="Thomas J."/>
            <person name="Vandecasteele C."/>
            <person name="Vares D."/>
            <person name="Vear F."/>
            <person name="Vautrin S."/>
            <person name="Crespi M."/>
            <person name="Mangin B."/>
            <person name="Burke J.M."/>
            <person name="Salse J."/>
            <person name="Munos S."/>
            <person name="Vincourt P."/>
            <person name="Rieseberg L.H."/>
            <person name="Langlade N.B."/>
        </authorList>
    </citation>
    <scope>NUCLEOTIDE SEQUENCE [LARGE SCALE GENOMIC DNA]</scope>
    <source>
        <strain evidence="4">cv. SF193</strain>
        <tissue evidence="2">Leaves</tissue>
    </source>
</reference>
<reference evidence="2" key="3">
    <citation type="submission" date="2020-06" db="EMBL/GenBank/DDBJ databases">
        <title>Helianthus annuus Genome sequencing and assembly Release 2.</title>
        <authorList>
            <person name="Gouzy J."/>
            <person name="Langlade N."/>
            <person name="Munos S."/>
        </authorList>
    </citation>
    <scope>NUCLEOTIDE SEQUENCE</scope>
    <source>
        <tissue evidence="2">Leaves</tissue>
    </source>
</reference>
<sequence length="545" mass="59656">MADLPIYELEDIIWDDFERGDDRITPHPTEDHGSEDKCEGDSCKKPRLEVTPLQSNEGSHNASSSVCNQDKKSKTLNKEPDTMEKDSWSHIPDRVFTASGDADSAKDALSVVQSGDTTKVSNYSFKGSNTGSGSELCTDEGMLRDTSGAVDRNSYNDLNLFSNDGGDKGSNDLLYFGWPDIGNLEDVDRFLSTCDSSYGLGITANDDELVWLTSEDPGGGYEEALKTDIKFPCSEPSALTNVSQVHEPRESDNTIEGTKEQSRQPNHTDGTKAGHWLESYGLKSNDIHTSSSDISDKPFTPIHNWQQTKYSTHGSVGYMQSSVYVHPGYDHVPMHSTGGSNRSMESSSQPLFIGNHNPSGMMLLASGNDAVPSQKQFQMSKNKIECQSDMEGASAALDVPEGSSISSELDEISTTFLQLQQVMLPLDVRTRLCIRDSLYRLARSAEQRHNYAGISDSTRGGTFGPLMTEGTSKYTGLMVMETDTNPIDRTIAHLLFHRPSDSSNMPTPSPLKQFTKVDGSMAGPPMVAEKPSCQQTTNESSTRKN</sequence>
<dbReference type="FunCoup" id="A0A251TTI9">
    <property type="interactions" value="515"/>
</dbReference>
<evidence type="ECO:0000313" key="4">
    <source>
        <dbReference type="Proteomes" id="UP000215914"/>
    </source>
</evidence>
<organism evidence="3 4">
    <name type="scientific">Helianthus annuus</name>
    <name type="common">Common sunflower</name>
    <dbReference type="NCBI Taxonomy" id="4232"/>
    <lineage>
        <taxon>Eukaryota</taxon>
        <taxon>Viridiplantae</taxon>
        <taxon>Streptophyta</taxon>
        <taxon>Embryophyta</taxon>
        <taxon>Tracheophyta</taxon>
        <taxon>Spermatophyta</taxon>
        <taxon>Magnoliopsida</taxon>
        <taxon>eudicotyledons</taxon>
        <taxon>Gunneridae</taxon>
        <taxon>Pentapetalae</taxon>
        <taxon>asterids</taxon>
        <taxon>campanulids</taxon>
        <taxon>Asterales</taxon>
        <taxon>Asteraceae</taxon>
        <taxon>Asteroideae</taxon>
        <taxon>Heliantheae alliance</taxon>
        <taxon>Heliantheae</taxon>
        <taxon>Helianthus</taxon>
    </lineage>
</organism>
<dbReference type="STRING" id="4232.A0A251TTI9"/>
<feature type="region of interest" description="Disordered" evidence="1">
    <location>
        <begin position="499"/>
        <end position="545"/>
    </location>
</feature>
<feature type="region of interest" description="Disordered" evidence="1">
    <location>
        <begin position="240"/>
        <end position="274"/>
    </location>
</feature>
<dbReference type="GO" id="GO:0007623">
    <property type="term" value="P:circadian rhythm"/>
    <property type="evidence" value="ECO:0007669"/>
    <property type="project" value="InterPro"/>
</dbReference>
<feature type="compositionally biased region" description="Basic and acidic residues" evidence="1">
    <location>
        <begin position="69"/>
        <end position="86"/>
    </location>
</feature>
<evidence type="ECO:0000313" key="3">
    <source>
        <dbReference type="EMBL" id="OTG14458.1"/>
    </source>
</evidence>
<proteinExistence type="predicted"/>
<reference evidence="3" key="2">
    <citation type="submission" date="2017-02" db="EMBL/GenBank/DDBJ databases">
        <title>Sunflower complete genome.</title>
        <authorList>
            <person name="Langlade N."/>
            <person name="Munos S."/>
        </authorList>
    </citation>
    <scope>NUCLEOTIDE SEQUENCE [LARGE SCALE GENOMIC DNA]</scope>
    <source>
        <tissue evidence="3">Leaves</tissue>
    </source>
</reference>
<dbReference type="GO" id="GO:0006355">
    <property type="term" value="P:regulation of DNA-templated transcription"/>
    <property type="evidence" value="ECO:0007669"/>
    <property type="project" value="InterPro"/>
</dbReference>
<gene>
    <name evidence="3" type="ORF">HannXRQ_Chr09g0249611</name>
    <name evidence="2" type="ORF">HanXRQr2_Chr09g0376821</name>
</gene>
<dbReference type="InterPro" id="IPR039928">
    <property type="entry name" value="LNK"/>
</dbReference>
<dbReference type="Gramene" id="mRNA:HanXRQr2_Chr09g0376821">
    <property type="protein sequence ID" value="mRNA:HanXRQr2_Chr09g0376821"/>
    <property type="gene ID" value="HanXRQr2_Chr09g0376821"/>
</dbReference>
<dbReference type="OrthoDB" id="618331at2759"/>
<keyword evidence="4" id="KW-1185">Reference proteome</keyword>
<feature type="compositionally biased region" description="Basic and acidic residues" evidence="1">
    <location>
        <begin position="246"/>
        <end position="262"/>
    </location>
</feature>
<protein>
    <submittedName>
        <fullName evidence="2">LNK family protein</fullName>
    </submittedName>
</protein>
<dbReference type="PANTHER" id="PTHR33334:SF15">
    <property type="entry name" value="DENTIN SIALOPHOSPHOPROTEIN-RELATED PROTEIN"/>
    <property type="match status" value="1"/>
</dbReference>
<dbReference type="Proteomes" id="UP000215914">
    <property type="component" value="Chromosome 9"/>
</dbReference>
<dbReference type="EMBL" id="MNCJ02000324">
    <property type="protein sequence ID" value="KAF5789910.1"/>
    <property type="molecule type" value="Genomic_DNA"/>
</dbReference>
<dbReference type="EMBL" id="CM007898">
    <property type="protein sequence ID" value="OTG14458.1"/>
    <property type="molecule type" value="Genomic_DNA"/>
</dbReference>
<feature type="compositionally biased region" description="Polar residues" evidence="1">
    <location>
        <begin position="501"/>
        <end position="512"/>
    </location>
</feature>
<dbReference type="AlphaFoldDB" id="A0A251TTI9"/>
<feature type="compositionally biased region" description="Polar residues" evidence="1">
    <location>
        <begin position="52"/>
        <end position="68"/>
    </location>
</feature>
<feature type="region of interest" description="Disordered" evidence="1">
    <location>
        <begin position="17"/>
        <end position="86"/>
    </location>
</feature>
<feature type="compositionally biased region" description="Polar residues" evidence="1">
    <location>
        <begin position="532"/>
        <end position="545"/>
    </location>
</feature>
<evidence type="ECO:0000313" key="2">
    <source>
        <dbReference type="EMBL" id="KAF5789910.1"/>
    </source>
</evidence>
<dbReference type="OMA" id="STRESHM"/>
<dbReference type="PANTHER" id="PTHR33334">
    <property type="entry name" value="PROTEIN LNK1"/>
    <property type="match status" value="1"/>
</dbReference>
<feature type="compositionally biased region" description="Basic and acidic residues" evidence="1">
    <location>
        <begin position="17"/>
        <end position="48"/>
    </location>
</feature>
<name>A0A251TTI9_HELAN</name>
<dbReference type="InParanoid" id="A0A251TTI9"/>
<accession>A0A251TTI9</accession>